<evidence type="ECO:0000256" key="1">
    <source>
        <dbReference type="ARBA" id="ARBA00006717"/>
    </source>
</evidence>
<dbReference type="PANTHER" id="PTHR20935">
    <property type="entry name" value="PHOSPHOGLYCERATE MUTASE-RELATED"/>
    <property type="match status" value="1"/>
</dbReference>
<dbReference type="EMBL" id="HACG01018367">
    <property type="protein sequence ID" value="CEK65232.1"/>
    <property type="molecule type" value="Transcribed_RNA"/>
</dbReference>
<dbReference type="SUPFAM" id="SSF53254">
    <property type="entry name" value="Phosphoglycerate mutase-like"/>
    <property type="match status" value="1"/>
</dbReference>
<sequence>MLTCFTFRALQFPGEAWLRICVANCSVSLITIQPDGLVVLEMMGDHGHIDPERITFH</sequence>
<dbReference type="Gene3D" id="3.40.50.1240">
    <property type="entry name" value="Phosphoglycerate mutase-like"/>
    <property type="match status" value="1"/>
</dbReference>
<organism evidence="2">
    <name type="scientific">Arion vulgaris</name>
    <dbReference type="NCBI Taxonomy" id="1028688"/>
    <lineage>
        <taxon>Eukaryota</taxon>
        <taxon>Metazoa</taxon>
        <taxon>Spiralia</taxon>
        <taxon>Lophotrochozoa</taxon>
        <taxon>Mollusca</taxon>
        <taxon>Gastropoda</taxon>
        <taxon>Heterobranchia</taxon>
        <taxon>Euthyneura</taxon>
        <taxon>Panpulmonata</taxon>
        <taxon>Eupulmonata</taxon>
        <taxon>Stylommatophora</taxon>
        <taxon>Helicina</taxon>
        <taxon>Arionoidea</taxon>
        <taxon>Arionidae</taxon>
        <taxon>Arion</taxon>
    </lineage>
</organism>
<evidence type="ECO:0000313" key="2">
    <source>
        <dbReference type="EMBL" id="CEK65232.1"/>
    </source>
</evidence>
<accession>A0A0B6ZA08</accession>
<name>A0A0B6ZA08_9EUPU</name>
<gene>
    <name evidence="2" type="primary">ORF54353</name>
</gene>
<protein>
    <submittedName>
        <fullName evidence="2">Uncharacterized protein</fullName>
    </submittedName>
</protein>
<dbReference type="PANTHER" id="PTHR20935:SF0">
    <property type="entry name" value="SERINE_THREONINE-PROTEIN PHOSPHATASE PGAM5, MITOCHONDRIAL"/>
    <property type="match status" value="1"/>
</dbReference>
<proteinExistence type="inferred from homology"/>
<dbReference type="GO" id="GO:0004722">
    <property type="term" value="F:protein serine/threonine phosphatase activity"/>
    <property type="evidence" value="ECO:0007669"/>
    <property type="project" value="TreeGrafter"/>
</dbReference>
<dbReference type="GO" id="GO:0005739">
    <property type="term" value="C:mitochondrion"/>
    <property type="evidence" value="ECO:0007669"/>
    <property type="project" value="TreeGrafter"/>
</dbReference>
<comment type="similarity">
    <text evidence="1">Belongs to the phosphoglycerate mutase family. BPG-dependent PGAM subfamily.</text>
</comment>
<dbReference type="InterPro" id="IPR029033">
    <property type="entry name" value="His_PPase_superfam"/>
</dbReference>
<dbReference type="InterPro" id="IPR051021">
    <property type="entry name" value="Mito_Ser/Thr_phosphatase"/>
</dbReference>
<dbReference type="GO" id="GO:0090141">
    <property type="term" value="P:positive regulation of mitochondrial fission"/>
    <property type="evidence" value="ECO:0007669"/>
    <property type="project" value="TreeGrafter"/>
</dbReference>
<dbReference type="AlphaFoldDB" id="A0A0B6ZA08"/>
<reference evidence="2" key="1">
    <citation type="submission" date="2014-12" db="EMBL/GenBank/DDBJ databases">
        <title>Insight into the proteome of Arion vulgaris.</title>
        <authorList>
            <person name="Aradska J."/>
            <person name="Bulat T."/>
            <person name="Smidak R."/>
            <person name="Sarate P."/>
            <person name="Gangsoo J."/>
            <person name="Sialana F."/>
            <person name="Bilban M."/>
            <person name="Lubec G."/>
        </authorList>
    </citation>
    <scope>NUCLEOTIDE SEQUENCE</scope>
    <source>
        <tissue evidence="2">Skin</tissue>
    </source>
</reference>